<accession>A0A6C0J5M7</accession>
<protein>
    <recommendedName>
        <fullName evidence="3">DUF2784 family protein</fullName>
    </recommendedName>
</protein>
<evidence type="ECO:0008006" key="3">
    <source>
        <dbReference type="Google" id="ProtNLM"/>
    </source>
</evidence>
<evidence type="ECO:0000256" key="1">
    <source>
        <dbReference type="SAM" id="Phobius"/>
    </source>
</evidence>
<evidence type="ECO:0000313" key="2">
    <source>
        <dbReference type="EMBL" id="QHT99257.1"/>
    </source>
</evidence>
<feature type="transmembrane region" description="Helical" evidence="1">
    <location>
        <begin position="16"/>
        <end position="33"/>
    </location>
</feature>
<sequence length="116" mass="14237">MFYYITHIYILMEHNLFYYFHLLLVICVIFTVFTPLYLLKYLFIIPFIIYCIWMIFDDCPINRLHRNTNNKKDNFFIYDVLKIFNKDLKEQRAHIITGFVAVALVTISAFRFLYRL</sequence>
<name>A0A6C0J5M7_9ZZZZ</name>
<organism evidence="2">
    <name type="scientific">viral metagenome</name>
    <dbReference type="NCBI Taxonomy" id="1070528"/>
    <lineage>
        <taxon>unclassified sequences</taxon>
        <taxon>metagenomes</taxon>
        <taxon>organismal metagenomes</taxon>
    </lineage>
</organism>
<feature type="transmembrane region" description="Helical" evidence="1">
    <location>
        <begin position="95"/>
        <end position="114"/>
    </location>
</feature>
<feature type="transmembrane region" description="Helical" evidence="1">
    <location>
        <begin position="39"/>
        <end position="56"/>
    </location>
</feature>
<proteinExistence type="predicted"/>
<keyword evidence="1" id="KW-0472">Membrane</keyword>
<reference evidence="2" key="1">
    <citation type="journal article" date="2020" name="Nature">
        <title>Giant virus diversity and host interactions through global metagenomics.</title>
        <authorList>
            <person name="Schulz F."/>
            <person name="Roux S."/>
            <person name="Paez-Espino D."/>
            <person name="Jungbluth S."/>
            <person name="Walsh D.A."/>
            <person name="Denef V.J."/>
            <person name="McMahon K.D."/>
            <person name="Konstantinidis K.T."/>
            <person name="Eloe-Fadrosh E.A."/>
            <person name="Kyrpides N.C."/>
            <person name="Woyke T."/>
        </authorList>
    </citation>
    <scope>NUCLEOTIDE SEQUENCE</scope>
    <source>
        <strain evidence="2">GVMAG-M-3300025699-48</strain>
    </source>
</reference>
<keyword evidence="1" id="KW-1133">Transmembrane helix</keyword>
<keyword evidence="1" id="KW-0812">Transmembrane</keyword>
<dbReference type="EMBL" id="MN740306">
    <property type="protein sequence ID" value="QHT99257.1"/>
    <property type="molecule type" value="Genomic_DNA"/>
</dbReference>
<dbReference type="AlphaFoldDB" id="A0A6C0J5M7"/>